<feature type="region of interest" description="Disordered" evidence="1">
    <location>
        <begin position="28"/>
        <end position="50"/>
    </location>
</feature>
<feature type="compositionally biased region" description="Polar residues" evidence="1">
    <location>
        <begin position="28"/>
        <end position="49"/>
    </location>
</feature>
<feature type="signal peptide" evidence="2">
    <location>
        <begin position="1"/>
        <end position="20"/>
    </location>
</feature>
<evidence type="ECO:0008006" key="5">
    <source>
        <dbReference type="Google" id="ProtNLM"/>
    </source>
</evidence>
<accession>A0ABY8CTJ1</accession>
<organism evidence="3 4">
    <name type="scientific">Sinorhizobium numidicum</name>
    <dbReference type="NCBI Taxonomy" id="680248"/>
    <lineage>
        <taxon>Bacteria</taxon>
        <taxon>Pseudomonadati</taxon>
        <taxon>Pseudomonadota</taxon>
        <taxon>Alphaproteobacteria</taxon>
        <taxon>Hyphomicrobiales</taxon>
        <taxon>Rhizobiaceae</taxon>
        <taxon>Sinorhizobium/Ensifer group</taxon>
        <taxon>Sinorhizobium</taxon>
    </lineage>
</organism>
<dbReference type="RefSeq" id="WP_280732714.1">
    <property type="nucleotide sequence ID" value="NZ_CP120368.1"/>
</dbReference>
<reference evidence="3 4" key="1">
    <citation type="submission" date="2023-03" db="EMBL/GenBank/DDBJ databases">
        <authorList>
            <person name="Kaur S."/>
            <person name="Espinosa-Saiz D."/>
            <person name="Velazquez E."/>
            <person name="Menendez E."/>
            <person name="diCenzo G.C."/>
        </authorList>
    </citation>
    <scope>NUCLEOTIDE SEQUENCE [LARGE SCALE GENOMIC DNA]</scope>
    <source>
        <strain evidence="3 4">LMG 27395</strain>
    </source>
</reference>
<evidence type="ECO:0000256" key="2">
    <source>
        <dbReference type="SAM" id="SignalP"/>
    </source>
</evidence>
<keyword evidence="4" id="KW-1185">Reference proteome</keyword>
<evidence type="ECO:0000313" key="3">
    <source>
        <dbReference type="EMBL" id="WEX81961.1"/>
    </source>
</evidence>
<proteinExistence type="predicted"/>
<evidence type="ECO:0000256" key="1">
    <source>
        <dbReference type="SAM" id="MobiDB-lite"/>
    </source>
</evidence>
<evidence type="ECO:0000313" key="4">
    <source>
        <dbReference type="Proteomes" id="UP001235547"/>
    </source>
</evidence>
<sequence length="69" mass="7328">MKSILVLAAAFALSTTAASAECLGHSKTTASVDKEMTTASVTQTEQSTPADELLLQQKQQQQEKSDAEE</sequence>
<feature type="chain" id="PRO_5045780071" description="Secreted protein" evidence="2">
    <location>
        <begin position="21"/>
        <end position="69"/>
    </location>
</feature>
<name>A0ABY8CTJ1_9HYPH</name>
<dbReference type="Proteomes" id="UP001235547">
    <property type="component" value="Chromosome 1"/>
</dbReference>
<gene>
    <name evidence="3" type="ORF">PYH38_004178</name>
</gene>
<protein>
    <recommendedName>
        <fullName evidence="5">Secreted protein</fullName>
    </recommendedName>
</protein>
<dbReference type="EMBL" id="CP120371">
    <property type="protein sequence ID" value="WEX81961.1"/>
    <property type="molecule type" value="Genomic_DNA"/>
</dbReference>
<keyword evidence="2" id="KW-0732">Signal</keyword>